<gene>
    <name evidence="1" type="ORF">L323_18295</name>
</gene>
<dbReference type="Proteomes" id="UP000016860">
    <property type="component" value="Unassembled WGS sequence"/>
</dbReference>
<protein>
    <recommendedName>
        <fullName evidence="3">Recombinase domain-containing protein</fullName>
    </recommendedName>
</protein>
<dbReference type="PATRIC" id="fig|1330534.3.peg.3631"/>
<dbReference type="EMBL" id="ATAY01000094">
    <property type="protein sequence ID" value="EPR08090.1"/>
    <property type="molecule type" value="Genomic_DNA"/>
</dbReference>
<evidence type="ECO:0008006" key="3">
    <source>
        <dbReference type="Google" id="ProtNLM"/>
    </source>
</evidence>
<dbReference type="InterPro" id="IPR038109">
    <property type="entry name" value="DNA_bind_recomb_sf"/>
</dbReference>
<evidence type="ECO:0000313" key="2">
    <source>
        <dbReference type="Proteomes" id="UP000016860"/>
    </source>
</evidence>
<name>U4QX51_9FIRM</name>
<proteinExistence type="predicted"/>
<dbReference type="STRING" id="1330534.L323_18295"/>
<dbReference type="Gene3D" id="3.90.1750.20">
    <property type="entry name" value="Putative Large Serine Recombinase, Chain B, Domain 2"/>
    <property type="match status" value="1"/>
</dbReference>
<reference evidence="1 2" key="1">
    <citation type="journal article" date="2013" name="Genome Announc.">
        <title>Draft Genome Sequence of the Cellulolytic Bacterium Clostridium papyrosolvens C7 (ATCC 700395).</title>
        <authorList>
            <person name="Zepeda V."/>
            <person name="Dassa B."/>
            <person name="Borovok I."/>
            <person name="Lamed R."/>
            <person name="Bayer E.A."/>
            <person name="Cate J.H."/>
        </authorList>
    </citation>
    <scope>NUCLEOTIDE SEQUENCE [LARGE SCALE GENOMIC DNA]</scope>
    <source>
        <strain evidence="1 2">C7</strain>
    </source>
</reference>
<sequence length="55" mass="6431">MGYRTPLQQGKVQVNRNKFLGYAKNEVRELIIVPGEAELVKRIFRLYLRAKALQI</sequence>
<evidence type="ECO:0000313" key="1">
    <source>
        <dbReference type="EMBL" id="EPR08090.1"/>
    </source>
</evidence>
<dbReference type="AlphaFoldDB" id="U4QX51"/>
<organism evidence="1 2">
    <name type="scientific">Ruminiclostridium papyrosolvens C7</name>
    <dbReference type="NCBI Taxonomy" id="1330534"/>
    <lineage>
        <taxon>Bacteria</taxon>
        <taxon>Bacillati</taxon>
        <taxon>Bacillota</taxon>
        <taxon>Clostridia</taxon>
        <taxon>Eubacteriales</taxon>
        <taxon>Oscillospiraceae</taxon>
        <taxon>Ruminiclostridium</taxon>
    </lineage>
</organism>
<comment type="caution">
    <text evidence="1">The sequence shown here is derived from an EMBL/GenBank/DDBJ whole genome shotgun (WGS) entry which is preliminary data.</text>
</comment>
<accession>U4QX51</accession>